<feature type="region of interest" description="Disordered" evidence="1">
    <location>
        <begin position="25"/>
        <end position="57"/>
    </location>
</feature>
<protein>
    <recommendedName>
        <fullName evidence="5">Lipoprotein</fullName>
    </recommendedName>
</protein>
<sequence>MKDLKKWVFGVLASFILVGAASGCSNNKDANTQQNQDGGAGDSQNSGSDQGTDQSGN</sequence>
<evidence type="ECO:0000256" key="1">
    <source>
        <dbReference type="SAM" id="MobiDB-lite"/>
    </source>
</evidence>
<name>A0AA90R2J2_9BACI</name>
<reference evidence="3" key="1">
    <citation type="submission" date="2023-08" db="EMBL/GenBank/DDBJ databases">
        <title>Nitrogen cycling bacteria in agricultural field soils.</title>
        <authorList>
            <person name="Jang J."/>
        </authorList>
    </citation>
    <scope>NUCLEOTIDE SEQUENCE</scope>
    <source>
        <strain evidence="3">PS3-36</strain>
    </source>
</reference>
<feature type="signal peptide" evidence="2">
    <location>
        <begin position="1"/>
        <end position="20"/>
    </location>
</feature>
<keyword evidence="4" id="KW-1185">Reference proteome</keyword>
<dbReference type="EMBL" id="JAVGVR010000001">
    <property type="protein sequence ID" value="MDQ6599018.1"/>
    <property type="molecule type" value="Genomic_DNA"/>
</dbReference>
<accession>A0AA90R2J2</accession>
<evidence type="ECO:0000313" key="4">
    <source>
        <dbReference type="Proteomes" id="UP001178888"/>
    </source>
</evidence>
<dbReference type="PROSITE" id="PS51257">
    <property type="entry name" value="PROKAR_LIPOPROTEIN"/>
    <property type="match status" value="1"/>
</dbReference>
<dbReference type="AlphaFoldDB" id="A0AA90R2J2"/>
<evidence type="ECO:0000313" key="3">
    <source>
        <dbReference type="EMBL" id="MDQ6599018.1"/>
    </source>
</evidence>
<dbReference type="RefSeq" id="WP_165976356.1">
    <property type="nucleotide sequence ID" value="NZ_JAVGVR010000001.1"/>
</dbReference>
<dbReference type="Proteomes" id="UP001178888">
    <property type="component" value="Unassembled WGS sequence"/>
</dbReference>
<comment type="caution">
    <text evidence="3">The sequence shown here is derived from an EMBL/GenBank/DDBJ whole genome shotgun (WGS) entry which is preliminary data.</text>
</comment>
<keyword evidence="2" id="KW-0732">Signal</keyword>
<feature type="chain" id="PRO_5041716489" description="Lipoprotein" evidence="2">
    <location>
        <begin position="21"/>
        <end position="57"/>
    </location>
</feature>
<evidence type="ECO:0000256" key="2">
    <source>
        <dbReference type="SAM" id="SignalP"/>
    </source>
</evidence>
<organism evidence="3 4">
    <name type="scientific">Bacillus salipaludis</name>
    <dbReference type="NCBI Taxonomy" id="2547811"/>
    <lineage>
        <taxon>Bacteria</taxon>
        <taxon>Bacillati</taxon>
        <taxon>Bacillota</taxon>
        <taxon>Bacilli</taxon>
        <taxon>Bacillales</taxon>
        <taxon>Bacillaceae</taxon>
        <taxon>Bacillus</taxon>
    </lineage>
</organism>
<evidence type="ECO:0008006" key="5">
    <source>
        <dbReference type="Google" id="ProtNLM"/>
    </source>
</evidence>
<proteinExistence type="predicted"/>
<gene>
    <name evidence="3" type="ORF">RCG21_22165</name>
</gene>